<gene>
    <name evidence="1" type="ordered locus">DSC_13905</name>
</gene>
<evidence type="ECO:0000313" key="1">
    <source>
        <dbReference type="EMBL" id="AER57425.1"/>
    </source>
</evidence>
<proteinExistence type="predicted"/>
<dbReference type="SUPFAM" id="SSF56935">
    <property type="entry name" value="Porins"/>
    <property type="match status" value="1"/>
</dbReference>
<dbReference type="InterPro" id="IPR045748">
    <property type="entry name" value="DcaP"/>
</dbReference>
<dbReference type="HOGENOM" id="CLU_038666_0_0_6"/>
<name>G7UTZ1_PSEUP</name>
<organism evidence="1 2">
    <name type="scientific">Pseudoxanthomonas spadix (strain BD-a59)</name>
    <dbReference type="NCBI Taxonomy" id="1045855"/>
    <lineage>
        <taxon>Bacteria</taxon>
        <taxon>Pseudomonadati</taxon>
        <taxon>Pseudomonadota</taxon>
        <taxon>Gammaproteobacteria</taxon>
        <taxon>Lysobacterales</taxon>
        <taxon>Lysobacteraceae</taxon>
        <taxon>Pseudoxanthomonas</taxon>
    </lineage>
</organism>
<dbReference type="AlphaFoldDB" id="G7UTZ1"/>
<protein>
    <recommendedName>
        <fullName evidence="3">Porin</fullName>
    </recommendedName>
</protein>
<evidence type="ECO:0000313" key="2">
    <source>
        <dbReference type="Proteomes" id="UP000005870"/>
    </source>
</evidence>
<evidence type="ECO:0008006" key="3">
    <source>
        <dbReference type="Google" id="ProtNLM"/>
    </source>
</evidence>
<dbReference type="KEGG" id="psd:DSC_13905"/>
<dbReference type="Proteomes" id="UP000005870">
    <property type="component" value="Chromosome"/>
</dbReference>
<dbReference type="EMBL" id="CP003093">
    <property type="protein sequence ID" value="AER57425.1"/>
    <property type="molecule type" value="Genomic_DNA"/>
</dbReference>
<keyword evidence="2" id="KW-1185">Reference proteome</keyword>
<accession>G7UTZ1</accession>
<reference evidence="1 2" key="1">
    <citation type="journal article" date="2012" name="J. Bacteriol.">
        <title>Complete Genome Sequence of the BTEX-Degrading Bacterium Pseudoxanthomonas spadix BD-a59.</title>
        <authorList>
            <person name="Lee S.H."/>
            <person name="Jin H.M."/>
            <person name="Lee H.J."/>
            <person name="Kim J.M."/>
            <person name="Jeon C.O."/>
        </authorList>
    </citation>
    <scope>NUCLEOTIDE SEQUENCE [LARGE SCALE GENOMIC DNA]</scope>
    <source>
        <strain evidence="1 2">BD-a59</strain>
    </source>
</reference>
<dbReference type="STRING" id="1045855.DSC_13905"/>
<dbReference type="Pfam" id="PF19577">
    <property type="entry name" value="DcaP"/>
    <property type="match status" value="1"/>
</dbReference>
<dbReference type="eggNOG" id="COG3203">
    <property type="taxonomic scope" value="Bacteria"/>
</dbReference>
<sequence>MLASAPLMAQENGFKMGNTTITMDGFIKLDTIAVRTSDGNFPAEELRDFYVPSATPIGDRDSEESLTMHAKESRFSFRTDTDVGTGTPLKGLIEMDFGPGRAVLNGTSTTNNQGVNMRHAYFQYGSWGFGQTWSTGLFGPAILESLNFFALSEGMFTPRQPQIRYTSGPFAISLERPTTTAQVSGSDTSLASLKSEYTNGVVPDLVARYSFNAGKAQFAVTGILRRLEVDGRVANFGATATPTLSGETATGYGIGVAGNVPLGDATSLKFMALAGSGVGRYTGLAFAPDVEVADDGSKIDAVKHVSLNAGIAHRFSPQWRTNFGFGMENADLDGERLSEKSWSALVNLLYSPTKAVTVGAEVKHGARELVDGAGGNQTRLQFSARYDFGG</sequence>